<keyword evidence="1" id="KW-0732">Signal</keyword>
<reference evidence="2" key="1">
    <citation type="journal article" date="2020" name="Stud. Mycol.">
        <title>101 Dothideomycetes genomes: a test case for predicting lifestyles and emergence of pathogens.</title>
        <authorList>
            <person name="Haridas S."/>
            <person name="Albert R."/>
            <person name="Binder M."/>
            <person name="Bloem J."/>
            <person name="Labutti K."/>
            <person name="Salamov A."/>
            <person name="Andreopoulos B."/>
            <person name="Baker S."/>
            <person name="Barry K."/>
            <person name="Bills G."/>
            <person name="Bluhm B."/>
            <person name="Cannon C."/>
            <person name="Castanera R."/>
            <person name="Culley D."/>
            <person name="Daum C."/>
            <person name="Ezra D."/>
            <person name="Gonzalez J."/>
            <person name="Henrissat B."/>
            <person name="Kuo A."/>
            <person name="Liang C."/>
            <person name="Lipzen A."/>
            <person name="Lutzoni F."/>
            <person name="Magnuson J."/>
            <person name="Mondo S."/>
            <person name="Nolan M."/>
            <person name="Ohm R."/>
            <person name="Pangilinan J."/>
            <person name="Park H.-J."/>
            <person name="Ramirez L."/>
            <person name="Alfaro M."/>
            <person name="Sun H."/>
            <person name="Tritt A."/>
            <person name="Yoshinaga Y."/>
            <person name="Zwiers L.-H."/>
            <person name="Turgeon B."/>
            <person name="Goodwin S."/>
            <person name="Spatafora J."/>
            <person name="Crous P."/>
            <person name="Grigoriev I."/>
        </authorList>
    </citation>
    <scope>NUCLEOTIDE SEQUENCE</scope>
    <source>
        <strain evidence="2">CBS 121739</strain>
    </source>
</reference>
<organism evidence="2 3">
    <name type="scientific">Pseudovirgaria hyperparasitica</name>
    <dbReference type="NCBI Taxonomy" id="470096"/>
    <lineage>
        <taxon>Eukaryota</taxon>
        <taxon>Fungi</taxon>
        <taxon>Dikarya</taxon>
        <taxon>Ascomycota</taxon>
        <taxon>Pezizomycotina</taxon>
        <taxon>Dothideomycetes</taxon>
        <taxon>Dothideomycetes incertae sedis</taxon>
        <taxon>Acrospermales</taxon>
        <taxon>Acrospermaceae</taxon>
        <taxon>Pseudovirgaria</taxon>
    </lineage>
</organism>
<evidence type="ECO:0000256" key="1">
    <source>
        <dbReference type="SAM" id="SignalP"/>
    </source>
</evidence>
<feature type="signal peptide" evidence="1">
    <location>
        <begin position="1"/>
        <end position="17"/>
    </location>
</feature>
<evidence type="ECO:0000313" key="3">
    <source>
        <dbReference type="Proteomes" id="UP000799437"/>
    </source>
</evidence>
<dbReference type="EMBL" id="ML996583">
    <property type="protein sequence ID" value="KAF2753717.1"/>
    <property type="molecule type" value="Genomic_DNA"/>
</dbReference>
<protein>
    <submittedName>
        <fullName evidence="2">Uncharacterized protein</fullName>
    </submittedName>
</protein>
<feature type="chain" id="PRO_5025387351" evidence="1">
    <location>
        <begin position="18"/>
        <end position="204"/>
    </location>
</feature>
<accession>A0A6A6VWT2</accession>
<sequence>MVWLMTCFCALYHFTWISLYGSYHHSQKAQPGSVDGWIDVSSIYPLIDLSMSTEQLFRPSDYSVRDKRLRFYAQLLRERRIQLICSYSKRAGKIKGNTPEDPRKPRMSGLTGKREACSCRRFWARRSRCYGRKQASTIISAWNCAFSGNTESSTASGRSTLSSCMDVSVESVLLDRQLLAESCLHCASFKDKPWTTLESHEGRQ</sequence>
<proteinExistence type="predicted"/>
<name>A0A6A6VWT2_9PEZI</name>
<dbReference type="Proteomes" id="UP000799437">
    <property type="component" value="Unassembled WGS sequence"/>
</dbReference>
<dbReference type="AlphaFoldDB" id="A0A6A6VWT2"/>
<keyword evidence="3" id="KW-1185">Reference proteome</keyword>
<dbReference type="GeneID" id="54480544"/>
<evidence type="ECO:0000313" key="2">
    <source>
        <dbReference type="EMBL" id="KAF2753717.1"/>
    </source>
</evidence>
<gene>
    <name evidence="2" type="ORF">EJ05DRAFT_169578</name>
</gene>
<dbReference type="RefSeq" id="XP_033596168.1">
    <property type="nucleotide sequence ID" value="XM_033739490.1"/>
</dbReference>